<dbReference type="AlphaFoldDB" id="A0A9X4R7Z9"/>
<keyword evidence="2" id="KW-1185">Reference proteome</keyword>
<comment type="caution">
    <text evidence="1">The sequence shown here is derived from an EMBL/GenBank/DDBJ whole genome shotgun (WGS) entry which is preliminary data.</text>
</comment>
<name>A0A9X4R7Z9_9BURK</name>
<protein>
    <recommendedName>
        <fullName evidence="3">Peptidase M66 domain-containing protein</fullName>
    </recommendedName>
</protein>
<dbReference type="RefSeq" id="WP_268151790.1">
    <property type="nucleotide sequence ID" value="NZ_JAPPUW010000013.1"/>
</dbReference>
<dbReference type="Pfam" id="PF10462">
    <property type="entry name" value="Peptidase_M66"/>
    <property type="match status" value="1"/>
</dbReference>
<dbReference type="Proteomes" id="UP001152766">
    <property type="component" value="Unassembled WGS sequence"/>
</dbReference>
<evidence type="ECO:0008006" key="3">
    <source>
        <dbReference type="Google" id="ProtNLM"/>
    </source>
</evidence>
<gene>
    <name evidence="1" type="ORF">EXJ73_09305</name>
</gene>
<dbReference type="PROSITE" id="PS51257">
    <property type="entry name" value="PROKAR_LIPOPROTEIN"/>
    <property type="match status" value="1"/>
</dbReference>
<dbReference type="EMBL" id="SGUG01000011">
    <property type="protein sequence ID" value="MDG0862663.1"/>
    <property type="molecule type" value="Genomic_DNA"/>
</dbReference>
<proteinExistence type="predicted"/>
<sequence length="693" mass="70787">MTLFRKPGTRPLTPGRANPPLIAAMLVALGGCGGGAGSPSTTGTPTPPTPATALPGFNFTSYRSPAIPNADCKSAANDAAAITRVQFAQTVLLETSHPFFYLSAGRDTGLRVSITGSGAAPDVRVTAQANGTTLGSLCLGGPATLAAAVDESAPSQATSFVGNLPASWMVPGLQLTVAAGQASRTIGPGELKIGPQPVLSLVTVDWLLWGDTQPTNLPPGFGAEYASRLPVSSIQHSAFPQSIALAQLPIGPRSDGRSPTGATLGTPAVLANGPSHCSSSDTAAGTCTAWSGFGILASVLSLTDRLRAANGLSSASSWYGALGRHSGVGGGLGGGGVGSGDGYGLIFNHEFGHAFDQPHWGDALYTRAAAGATTLHPYTGQFQTAAGQPNGGGVGNSWAFDPLQPAHFVNPVCAATGKERQEPMQRSGSACVPAGETYDFASDYAALFVARYFNGAPSAYTGNVASPRDQTGNYNPPFALPSQGGRDNLVLGGGSPLPGFMHWDAGSASYVAQPSAGLPGQLNYPQQWDVPVYTLWGAYSNTTASATTLLQPLKYRGAAPRVLDPTNAADFADLKASAKTGLFWWGADLVVQADFDNGATRHALVRGSARGTDPLGGSSFTYRAVNLPAVDGARLVKVSLYRRPMDVRNGDGGNPASPYYTATNLNSTLNAGVTAASYMDAATLVGSLSLPGL</sequence>
<accession>A0A9X4R7Z9</accession>
<evidence type="ECO:0000313" key="1">
    <source>
        <dbReference type="EMBL" id="MDG0862663.1"/>
    </source>
</evidence>
<evidence type="ECO:0000313" key="2">
    <source>
        <dbReference type="Proteomes" id="UP001152766"/>
    </source>
</evidence>
<organism evidence="1 2">
    <name type="scientific">Pelomonas aquatica</name>
    <dbReference type="NCBI Taxonomy" id="431058"/>
    <lineage>
        <taxon>Bacteria</taxon>
        <taxon>Pseudomonadati</taxon>
        <taxon>Pseudomonadota</taxon>
        <taxon>Betaproteobacteria</taxon>
        <taxon>Burkholderiales</taxon>
        <taxon>Sphaerotilaceae</taxon>
        <taxon>Roseateles</taxon>
    </lineage>
</organism>
<reference evidence="1" key="1">
    <citation type="submission" date="2019-02" db="EMBL/GenBank/DDBJ databases">
        <title>Draft genome of the type strain Pelomonas aquatica CCUG 52575T.</title>
        <authorList>
            <person name="Gomila M."/>
            <person name="Lalucat J."/>
        </authorList>
    </citation>
    <scope>NUCLEOTIDE SEQUENCE</scope>
    <source>
        <strain evidence="1">CCUG 52575</strain>
    </source>
</reference>